<feature type="binding site" evidence="4">
    <location>
        <position position="183"/>
    </location>
    <ligand>
        <name>substrate</name>
    </ligand>
</feature>
<dbReference type="Gene3D" id="3.90.550.10">
    <property type="entry name" value="Spore Coat Polysaccharide Biosynthesis Protein SpsA, Chain A"/>
    <property type="match status" value="1"/>
</dbReference>
<evidence type="ECO:0000256" key="4">
    <source>
        <dbReference type="PIRSR" id="PIRSR000806-1"/>
    </source>
</evidence>
<feature type="binding site" evidence="5">
    <location>
        <position position="351"/>
    </location>
    <ligand>
        <name>UTP</name>
        <dbReference type="ChEBI" id="CHEBI:46398"/>
    </ligand>
</feature>
<dbReference type="EMBL" id="DTGT01000067">
    <property type="protein sequence ID" value="HGH60085.1"/>
    <property type="molecule type" value="Genomic_DNA"/>
</dbReference>
<proteinExistence type="inferred from homology"/>
<protein>
    <submittedName>
        <fullName evidence="6">UTP--glucose-1-phosphate uridylyltransferase</fullName>
    </submittedName>
</protein>
<dbReference type="InterPro" id="IPR029044">
    <property type="entry name" value="Nucleotide-diphossugar_trans"/>
</dbReference>
<dbReference type="GO" id="GO:0006011">
    <property type="term" value="P:UDP-alpha-D-glucose metabolic process"/>
    <property type="evidence" value="ECO:0007669"/>
    <property type="project" value="InterPro"/>
</dbReference>
<reference evidence="6" key="1">
    <citation type="journal article" date="2020" name="mSystems">
        <title>Genome- and Community-Level Interaction Insights into Carbon Utilization and Element Cycling Functions of Hydrothermarchaeota in Hydrothermal Sediment.</title>
        <authorList>
            <person name="Zhou Z."/>
            <person name="Liu Y."/>
            <person name="Xu W."/>
            <person name="Pan J."/>
            <person name="Luo Z.H."/>
            <person name="Li M."/>
        </authorList>
    </citation>
    <scope>NUCLEOTIDE SEQUENCE [LARGE SCALE GENOMIC DNA]</scope>
    <source>
        <strain evidence="6">SpSt-769</strain>
    </source>
</reference>
<dbReference type="InterPro" id="IPR016267">
    <property type="entry name" value="UDPGP_trans"/>
</dbReference>
<gene>
    <name evidence="6" type="ORF">ENV54_02165</name>
</gene>
<evidence type="ECO:0000256" key="2">
    <source>
        <dbReference type="ARBA" id="ARBA00022679"/>
    </source>
</evidence>
<evidence type="ECO:0000256" key="3">
    <source>
        <dbReference type="ARBA" id="ARBA00022695"/>
    </source>
</evidence>
<feature type="binding site" evidence="5">
    <location>
        <position position="182"/>
    </location>
    <ligand>
        <name>UTP</name>
        <dbReference type="ChEBI" id="CHEBI:46398"/>
    </ligand>
</feature>
<dbReference type="AlphaFoldDB" id="A0A7C4ERG0"/>
<dbReference type="PIRSF" id="PIRSF000806">
    <property type="entry name" value="UDPGP"/>
    <property type="match status" value="1"/>
</dbReference>
<evidence type="ECO:0000256" key="1">
    <source>
        <dbReference type="ARBA" id="ARBA00010401"/>
    </source>
</evidence>
<name>A0A7C4ERG0_9BACT</name>
<dbReference type="InterPro" id="IPR002618">
    <property type="entry name" value="UDPGP_fam"/>
</dbReference>
<sequence length="464" mass="51794">MYPQVDAACRLMERRQIPRPVIQQFSAMLTEVIQGQKSYVPLDTVSSPDQSLLLDPHDMASSLDRFSRLGAELLGKVVVIKLNGGRSTTMGGEVPKGILTAKNGLSYLDIVLGQMKAVEKRWGVHVPLALMNSFFTHQATEQLLRTKDFPVITFLQNSVPRIAADTFMPLQTGADDDWAPPGHGDVYLSLKLSGLLDQLLSRGIRWAFISNIDNLAACLEPWILGLIREHKIDFLLEVTERTAADRKGGTLVVKDGRLFLLEIAQVAPEEQDAFMDIERFRVFNTNNLWVDLASLSEALSTQSLRMPVIQNKKIATGRHVIQLEQAMGAAVSSFPNARALKVTRDRFFPTKTVEDLFVLQSDACMLDAMFQLHKNPRRPGHLPLRPQVVFGDDFLSSPLAFPARFEAPETVSLVGARRLEVRGDVYFERDITIEGDVAIIGRSENIRLKRGTILRDIVVNEPLS</sequence>
<dbReference type="Pfam" id="PF01704">
    <property type="entry name" value="UDPGP"/>
    <property type="match status" value="1"/>
</dbReference>
<feature type="binding site" evidence="5">
    <location>
        <position position="96"/>
    </location>
    <ligand>
        <name>UTP</name>
        <dbReference type="ChEBI" id="CHEBI:46398"/>
    </ligand>
</feature>
<keyword evidence="2 6" id="KW-0808">Transferase</keyword>
<organism evidence="6">
    <name type="scientific">Desulfomonile tiedjei</name>
    <dbReference type="NCBI Taxonomy" id="2358"/>
    <lineage>
        <taxon>Bacteria</taxon>
        <taxon>Pseudomonadati</taxon>
        <taxon>Thermodesulfobacteriota</taxon>
        <taxon>Desulfomonilia</taxon>
        <taxon>Desulfomonilales</taxon>
        <taxon>Desulfomonilaceae</taxon>
        <taxon>Desulfomonile</taxon>
    </lineage>
</organism>
<dbReference type="GO" id="GO:0003983">
    <property type="term" value="F:UTP:glucose-1-phosphate uridylyltransferase activity"/>
    <property type="evidence" value="ECO:0007669"/>
    <property type="project" value="InterPro"/>
</dbReference>
<dbReference type="SUPFAM" id="SSF53448">
    <property type="entry name" value="Nucleotide-diphospho-sugar transferases"/>
    <property type="match status" value="1"/>
</dbReference>
<evidence type="ECO:0000256" key="5">
    <source>
        <dbReference type="PIRSR" id="PIRSR000806-2"/>
    </source>
</evidence>
<keyword evidence="3 6" id="KW-0548">Nucleotidyltransferase</keyword>
<comment type="caution">
    <text evidence="6">The sequence shown here is derived from an EMBL/GenBank/DDBJ whole genome shotgun (WGS) entry which is preliminary data.</text>
</comment>
<accession>A0A7C4ERG0</accession>
<dbReference type="PANTHER" id="PTHR43511">
    <property type="match status" value="1"/>
</dbReference>
<feature type="binding site" evidence="5">
    <location>
        <position position="213"/>
    </location>
    <ligand>
        <name>UTP</name>
        <dbReference type="ChEBI" id="CHEBI:46398"/>
    </ligand>
</feature>
<feature type="binding site" evidence="5">
    <location>
        <position position="156"/>
    </location>
    <ligand>
        <name>UTP</name>
        <dbReference type="ChEBI" id="CHEBI:46398"/>
    </ligand>
</feature>
<dbReference type="Gene3D" id="2.160.10.10">
    <property type="entry name" value="Hexapeptide repeat proteins"/>
    <property type="match status" value="1"/>
</dbReference>
<comment type="similarity">
    <text evidence="1">Belongs to the UDPGP type 1 family.</text>
</comment>
<evidence type="ECO:0000313" key="6">
    <source>
        <dbReference type="EMBL" id="HGH60085.1"/>
    </source>
</evidence>